<protein>
    <submittedName>
        <fullName evidence="13">Unannotated protein</fullName>
    </submittedName>
</protein>
<evidence type="ECO:0000256" key="3">
    <source>
        <dbReference type="ARBA" id="ARBA00022781"/>
    </source>
</evidence>
<evidence type="ECO:0000313" key="9">
    <source>
        <dbReference type="EMBL" id="CAB4697272.1"/>
    </source>
</evidence>
<evidence type="ECO:0000313" key="15">
    <source>
        <dbReference type="EMBL" id="CAB5010154.1"/>
    </source>
</evidence>
<dbReference type="HAMAP" id="MF_01416">
    <property type="entry name" value="ATP_synth_delta_bact"/>
    <property type="match status" value="1"/>
</dbReference>
<dbReference type="AlphaFoldDB" id="A0A6J7FZ84"/>
<evidence type="ECO:0000313" key="12">
    <source>
        <dbReference type="EMBL" id="CAB4847287.1"/>
    </source>
</evidence>
<evidence type="ECO:0000256" key="6">
    <source>
        <dbReference type="ARBA" id="ARBA00023310"/>
    </source>
</evidence>
<name>A0A6J7FZ84_9ZZZZ</name>
<evidence type="ECO:0000313" key="7">
    <source>
        <dbReference type="EMBL" id="CAB4588322.1"/>
    </source>
</evidence>
<dbReference type="Pfam" id="PF00213">
    <property type="entry name" value="OSCP"/>
    <property type="match status" value="1"/>
</dbReference>
<dbReference type="EMBL" id="CAFAAR010000047">
    <property type="protein sequence ID" value="CAB4803920.1"/>
    <property type="molecule type" value="Genomic_DNA"/>
</dbReference>
<sequence>MRAHFGGSSRQSLVVARAGLDRAIKGGSAQDASTLCTELFVVAGVLNGAISLRRAITDPSRDAKSKSVLVSEVFGKTLGKPALGLITEVSGLRWSSPGDLVPVLEQLAIEAQASSANIDGELDRVENEFFAVSRAIGDSFELRKALITVGTDAAKEKLIQDLLGKTNTASTTKLVNYLVKNLRGRSIEAAFDDYSYALAVRRDRVIALVRVAAEISTAQRERLVKTLTKQVGQPVSINIEIDSTIVGGISVKFGDELVDGTMSNRLAGAGRMLAGQKN</sequence>
<evidence type="ECO:0000313" key="16">
    <source>
        <dbReference type="EMBL" id="CAB5069803.1"/>
    </source>
</evidence>
<dbReference type="EMBL" id="CAFBPG010000040">
    <property type="protein sequence ID" value="CAB5010154.1"/>
    <property type="molecule type" value="Genomic_DNA"/>
</dbReference>
<evidence type="ECO:0000313" key="13">
    <source>
        <dbReference type="EMBL" id="CAB4900987.1"/>
    </source>
</evidence>
<evidence type="ECO:0000256" key="5">
    <source>
        <dbReference type="ARBA" id="ARBA00023136"/>
    </source>
</evidence>
<dbReference type="EMBL" id="CAFBQZ010000002">
    <property type="protein sequence ID" value="CAB5069803.1"/>
    <property type="molecule type" value="Genomic_DNA"/>
</dbReference>
<organism evidence="13">
    <name type="scientific">freshwater metagenome</name>
    <dbReference type="NCBI Taxonomy" id="449393"/>
    <lineage>
        <taxon>unclassified sequences</taxon>
        <taxon>metagenomes</taxon>
        <taxon>ecological metagenomes</taxon>
    </lineage>
</organism>
<dbReference type="GO" id="GO:0016020">
    <property type="term" value="C:membrane"/>
    <property type="evidence" value="ECO:0007669"/>
    <property type="project" value="UniProtKB-SubCell"/>
</dbReference>
<keyword evidence="3" id="KW-0375">Hydrogen ion transport</keyword>
<dbReference type="PRINTS" id="PR00125">
    <property type="entry name" value="ATPASEDELTA"/>
</dbReference>
<keyword evidence="4" id="KW-0406">Ion transport</keyword>
<gene>
    <name evidence="7" type="ORF">UFOPK1773_00668</name>
    <name evidence="8" type="ORF">UFOPK2288_00488</name>
    <name evidence="9" type="ORF">UFOPK2589_00625</name>
    <name evidence="10" type="ORF">UFOPK2931_00415</name>
    <name evidence="11" type="ORF">UFOPK3056_00651</name>
    <name evidence="12" type="ORF">UFOPK3287_00097</name>
    <name evidence="13" type="ORF">UFOPK3558_00682</name>
    <name evidence="14" type="ORF">UFOPK3916_00676</name>
    <name evidence="15" type="ORF">UFOPK4074_00598</name>
    <name evidence="16" type="ORF">UFOPK4372_00070</name>
</gene>
<dbReference type="PANTHER" id="PTHR11910">
    <property type="entry name" value="ATP SYNTHASE DELTA CHAIN"/>
    <property type="match status" value="1"/>
</dbReference>
<keyword evidence="5" id="KW-0472">Membrane</keyword>
<dbReference type="EMBL" id="CAFBMI010000049">
    <property type="protein sequence ID" value="CAB4900987.1"/>
    <property type="molecule type" value="Genomic_DNA"/>
</dbReference>
<evidence type="ECO:0000256" key="4">
    <source>
        <dbReference type="ARBA" id="ARBA00023065"/>
    </source>
</evidence>
<dbReference type="GO" id="GO:0046933">
    <property type="term" value="F:proton-transporting ATP synthase activity, rotational mechanism"/>
    <property type="evidence" value="ECO:0007669"/>
    <property type="project" value="InterPro"/>
</dbReference>
<dbReference type="EMBL" id="CAEZXT010000030">
    <property type="protein sequence ID" value="CAB4697272.1"/>
    <property type="molecule type" value="Genomic_DNA"/>
</dbReference>
<dbReference type="EMBL" id="CAEZWS010000017">
    <property type="protein sequence ID" value="CAB4661577.1"/>
    <property type="molecule type" value="Genomic_DNA"/>
</dbReference>
<keyword evidence="6" id="KW-0066">ATP synthesis</keyword>
<dbReference type="NCBIfam" id="TIGR01145">
    <property type="entry name" value="ATP_synt_delta"/>
    <property type="match status" value="1"/>
</dbReference>
<dbReference type="EMBL" id="CAEZUA010000035">
    <property type="protein sequence ID" value="CAB4588322.1"/>
    <property type="molecule type" value="Genomic_DNA"/>
</dbReference>
<dbReference type="EMBL" id="CAFBOE010000049">
    <property type="protein sequence ID" value="CAB4974836.1"/>
    <property type="molecule type" value="Genomic_DNA"/>
</dbReference>
<dbReference type="InterPro" id="IPR000711">
    <property type="entry name" value="ATPase_OSCP/dsu"/>
</dbReference>
<proteinExistence type="inferred from homology"/>
<dbReference type="NCBIfam" id="NF009967">
    <property type="entry name" value="PRK13430.1"/>
    <property type="match status" value="1"/>
</dbReference>
<accession>A0A6J7FZ84</accession>
<keyword evidence="2" id="KW-0813">Transport</keyword>
<comment type="subcellular location">
    <subcellularLocation>
        <location evidence="1">Membrane</location>
    </subcellularLocation>
</comment>
<evidence type="ECO:0000256" key="2">
    <source>
        <dbReference type="ARBA" id="ARBA00022448"/>
    </source>
</evidence>
<evidence type="ECO:0000313" key="14">
    <source>
        <dbReference type="EMBL" id="CAB4974836.1"/>
    </source>
</evidence>
<evidence type="ECO:0000313" key="11">
    <source>
        <dbReference type="EMBL" id="CAB4803920.1"/>
    </source>
</evidence>
<evidence type="ECO:0000313" key="8">
    <source>
        <dbReference type="EMBL" id="CAB4661577.1"/>
    </source>
</evidence>
<evidence type="ECO:0000313" key="10">
    <source>
        <dbReference type="EMBL" id="CAB4775624.1"/>
    </source>
</evidence>
<evidence type="ECO:0000256" key="1">
    <source>
        <dbReference type="ARBA" id="ARBA00004370"/>
    </source>
</evidence>
<dbReference type="EMBL" id="CAFBJH010000003">
    <property type="protein sequence ID" value="CAB4847287.1"/>
    <property type="molecule type" value="Genomic_DNA"/>
</dbReference>
<reference evidence="13" key="1">
    <citation type="submission" date="2020-05" db="EMBL/GenBank/DDBJ databases">
        <authorList>
            <person name="Chiriac C."/>
            <person name="Salcher M."/>
            <person name="Ghai R."/>
            <person name="Kavagutti S V."/>
        </authorList>
    </citation>
    <scope>NUCLEOTIDE SEQUENCE</scope>
</reference>
<dbReference type="EMBL" id="CAEZZZ010000013">
    <property type="protein sequence ID" value="CAB4775624.1"/>
    <property type="molecule type" value="Genomic_DNA"/>
</dbReference>